<dbReference type="Pfam" id="PF00004">
    <property type="entry name" value="AAA"/>
    <property type="match status" value="1"/>
</dbReference>
<evidence type="ECO:0000256" key="11">
    <source>
        <dbReference type="ARBA" id="ARBA00022989"/>
    </source>
</evidence>
<dbReference type="GO" id="GO:0006508">
    <property type="term" value="P:proteolysis"/>
    <property type="evidence" value="ECO:0007669"/>
    <property type="project" value="UniProtKB-KW"/>
</dbReference>
<dbReference type="GO" id="GO:0004222">
    <property type="term" value="F:metalloendopeptidase activity"/>
    <property type="evidence" value="ECO:0007669"/>
    <property type="project" value="InterPro"/>
</dbReference>
<comment type="cofactor">
    <cofactor evidence="15">
        <name>Zn(2+)</name>
        <dbReference type="ChEBI" id="CHEBI:29105"/>
    </cofactor>
    <text evidence="15">Binds 1 zinc ion per subunit.</text>
</comment>
<evidence type="ECO:0000256" key="2">
    <source>
        <dbReference type="ARBA" id="ARBA00010044"/>
    </source>
</evidence>
<keyword evidence="12 15" id="KW-0482">Metalloprotease</keyword>
<evidence type="ECO:0000313" key="20">
    <source>
        <dbReference type="Proteomes" id="UP000316674"/>
    </source>
</evidence>
<dbReference type="Pfam" id="PF06480">
    <property type="entry name" value="FtsH_ext"/>
    <property type="match status" value="1"/>
</dbReference>
<dbReference type="InterPro" id="IPR005936">
    <property type="entry name" value="FtsH"/>
</dbReference>
<feature type="transmembrane region" description="Helical" evidence="15">
    <location>
        <begin position="114"/>
        <end position="134"/>
    </location>
</feature>
<dbReference type="EC" id="3.4.24.-" evidence="15"/>
<comment type="function">
    <text evidence="15">Acts as a processive, ATP-dependent zinc metallopeptidase for both cytoplasmic and membrane proteins. Plays a role in the quality control of integral membrane proteins.</text>
</comment>
<reference evidence="19 20" key="1">
    <citation type="submission" date="2019-03" db="EMBL/GenBank/DDBJ databases">
        <title>Metabolic potential of uncultured bacteria and archaea associated with petroleum seepage in deep-sea sediments.</title>
        <authorList>
            <person name="Dong X."/>
            <person name="Hubert C."/>
        </authorList>
    </citation>
    <scope>NUCLEOTIDE SEQUENCE [LARGE SCALE GENOMIC DNA]</scope>
    <source>
        <strain evidence="19">E26_bin6</strain>
    </source>
</reference>
<keyword evidence="8 15" id="KW-0378">Hydrolase</keyword>
<dbReference type="GO" id="GO:0005886">
    <property type="term" value="C:plasma membrane"/>
    <property type="evidence" value="ECO:0007669"/>
    <property type="project" value="UniProtKB-SubCell"/>
</dbReference>
<sequence>MNNKLPKQPLKKKNNNKFIRNLFLLFIIFVVVISLFNFIQLSSRMEETKLSYSQFMAMVERNQIDKITMKGNLITGMLDARTQFQTFAPDDPELISILRENGVEIEVYPEGSSWLGLLGGLLPILIFVGIWIYIMRQMRLTGNKALSFGKSRARMTSNKAAKTTFRDVAGAEEAKEELKELIEFLKTPQKFQKLGAKIPKGILLVGPPGCGKTLLAKAVAGEAAVPFFSISGSDFVEMFVGVGASRVRDLFEQGRKNAPCIIFIDELDAVGRQRFAGIGGGHDEKEQTLNQLLVELDGFSSSKGVIIIGATNRPDVLDMALLRPGRFDRKITVNIPDIREREAILALYMKNKPVAKEVDIKVLARRTPGFVGSDIETLVNEASLLAARRNKNEIAMKELEEAIDRVIAGPEKKSRVMKEKEKKIIAYHESGHTLVGNILPHADPIHKVSIIPRGSVALGYTLQLPLEDRYLATKSELLDKLSVLLAGRASEEIIFKEVSTGAQNDLEQATHIARKMVCDYGMSEKMGPMTLGKGNGEVFLGRDFLKEKNYSEEMAFDIDKEIMSLIKQCHDTALRILKKYKGKLIHLAELLEEKEVLEADDIEKILGKKTTAEELVNKKVRNSGKKLTSKKKNAHKTPSSQSKKQKGN</sequence>
<dbReference type="PANTHER" id="PTHR23076:SF97">
    <property type="entry name" value="ATP-DEPENDENT ZINC METALLOPROTEASE YME1L1"/>
    <property type="match status" value="1"/>
</dbReference>
<dbReference type="InterPro" id="IPR003593">
    <property type="entry name" value="AAA+_ATPase"/>
</dbReference>
<dbReference type="AlphaFoldDB" id="A0A523ZET6"/>
<dbReference type="Gene3D" id="3.40.50.300">
    <property type="entry name" value="P-loop containing nucleotide triphosphate hydrolases"/>
    <property type="match status" value="1"/>
</dbReference>
<evidence type="ECO:0000256" key="4">
    <source>
        <dbReference type="ARBA" id="ARBA00022670"/>
    </source>
</evidence>
<dbReference type="FunFam" id="1.10.8.60:FF:000001">
    <property type="entry name" value="ATP-dependent zinc metalloprotease FtsH"/>
    <property type="match status" value="1"/>
</dbReference>
<evidence type="ECO:0000256" key="8">
    <source>
        <dbReference type="ARBA" id="ARBA00022801"/>
    </source>
</evidence>
<keyword evidence="7 15" id="KW-0547">Nucleotide-binding</keyword>
<evidence type="ECO:0000313" key="19">
    <source>
        <dbReference type="EMBL" id="TEU02293.1"/>
    </source>
</evidence>
<evidence type="ECO:0000256" key="9">
    <source>
        <dbReference type="ARBA" id="ARBA00022833"/>
    </source>
</evidence>
<evidence type="ECO:0000256" key="15">
    <source>
        <dbReference type="HAMAP-Rule" id="MF_01458"/>
    </source>
</evidence>
<dbReference type="Proteomes" id="UP000316674">
    <property type="component" value="Unassembled WGS sequence"/>
</dbReference>
<dbReference type="EMBL" id="SOHY01000146">
    <property type="protein sequence ID" value="TEU02293.1"/>
    <property type="molecule type" value="Genomic_DNA"/>
</dbReference>
<feature type="binding site" evidence="15">
    <location>
        <position position="505"/>
    </location>
    <ligand>
        <name>Zn(2+)</name>
        <dbReference type="ChEBI" id="CHEBI:29105"/>
        <note>catalytic</note>
    </ligand>
</feature>
<evidence type="ECO:0000256" key="3">
    <source>
        <dbReference type="ARBA" id="ARBA00022475"/>
    </source>
</evidence>
<keyword evidence="11 15" id="KW-1133">Transmembrane helix</keyword>
<dbReference type="InterPro" id="IPR011546">
    <property type="entry name" value="Pept_M41_FtsH_extracell"/>
</dbReference>
<protein>
    <recommendedName>
        <fullName evidence="15">ATP-dependent zinc metalloprotease FtsH</fullName>
        <ecNumber evidence="15">3.4.24.-</ecNumber>
    </recommendedName>
</protein>
<keyword evidence="10 15" id="KW-0067">ATP-binding</keyword>
<feature type="compositionally biased region" description="Basic residues" evidence="17">
    <location>
        <begin position="618"/>
        <end position="635"/>
    </location>
</feature>
<evidence type="ECO:0000256" key="16">
    <source>
        <dbReference type="RuleBase" id="RU003651"/>
    </source>
</evidence>
<gene>
    <name evidence="15" type="primary">ftsH</name>
    <name evidence="19" type="ORF">E3I16_02350</name>
</gene>
<keyword evidence="13 15" id="KW-0472">Membrane</keyword>
<dbReference type="PANTHER" id="PTHR23076">
    <property type="entry name" value="METALLOPROTEASE M41 FTSH"/>
    <property type="match status" value="1"/>
</dbReference>
<comment type="similarity">
    <text evidence="2 15">In the C-terminal section; belongs to the peptidase M41 family.</text>
</comment>
<comment type="caution">
    <text evidence="15">Lacks conserved residue(s) required for the propagation of feature annotation.</text>
</comment>
<evidence type="ECO:0000256" key="10">
    <source>
        <dbReference type="ARBA" id="ARBA00022840"/>
    </source>
</evidence>
<feature type="transmembrane region" description="Helical" evidence="15">
    <location>
        <begin position="21"/>
        <end position="39"/>
    </location>
</feature>
<dbReference type="HAMAP" id="MF_01458">
    <property type="entry name" value="FtsH"/>
    <property type="match status" value="1"/>
</dbReference>
<dbReference type="GO" id="GO:0030163">
    <property type="term" value="P:protein catabolic process"/>
    <property type="evidence" value="ECO:0007669"/>
    <property type="project" value="UniProtKB-UniRule"/>
</dbReference>
<dbReference type="InterPro" id="IPR041569">
    <property type="entry name" value="AAA_lid_3"/>
</dbReference>
<dbReference type="FunFam" id="3.40.50.300:FF:000001">
    <property type="entry name" value="ATP-dependent zinc metalloprotease FtsH"/>
    <property type="match status" value="1"/>
</dbReference>
<evidence type="ECO:0000256" key="6">
    <source>
        <dbReference type="ARBA" id="ARBA00022723"/>
    </source>
</evidence>
<comment type="similarity">
    <text evidence="16">Belongs to the AAA ATPase family.</text>
</comment>
<accession>A0A523ZET6</accession>
<comment type="caution">
    <text evidence="19">The sequence shown here is derived from an EMBL/GenBank/DDBJ whole genome shotgun (WGS) entry which is preliminary data.</text>
</comment>
<dbReference type="InterPro" id="IPR000642">
    <property type="entry name" value="Peptidase_M41"/>
</dbReference>
<dbReference type="SUPFAM" id="SSF140990">
    <property type="entry name" value="FtsH protease domain-like"/>
    <property type="match status" value="1"/>
</dbReference>
<dbReference type="PROSITE" id="PS00674">
    <property type="entry name" value="AAA"/>
    <property type="match status" value="1"/>
</dbReference>
<evidence type="ECO:0000256" key="17">
    <source>
        <dbReference type="SAM" id="MobiDB-lite"/>
    </source>
</evidence>
<dbReference type="InterPro" id="IPR003959">
    <property type="entry name" value="ATPase_AAA_core"/>
</dbReference>
<keyword evidence="6 15" id="KW-0479">Metal-binding</keyword>
<name>A0A523ZET6_UNCAE</name>
<feature type="region of interest" description="Disordered" evidence="17">
    <location>
        <begin position="617"/>
        <end position="648"/>
    </location>
</feature>
<evidence type="ECO:0000256" key="7">
    <source>
        <dbReference type="ARBA" id="ARBA00022741"/>
    </source>
</evidence>
<proteinExistence type="inferred from homology"/>
<dbReference type="NCBIfam" id="TIGR01241">
    <property type="entry name" value="FtsH_fam"/>
    <property type="match status" value="1"/>
</dbReference>
<feature type="binding site" evidence="15">
    <location>
        <position position="432"/>
    </location>
    <ligand>
        <name>Zn(2+)</name>
        <dbReference type="ChEBI" id="CHEBI:29105"/>
        <note>catalytic</note>
    </ligand>
</feature>
<comment type="subunit">
    <text evidence="15">Homohexamer.</text>
</comment>
<dbReference type="InterPro" id="IPR027417">
    <property type="entry name" value="P-loop_NTPase"/>
</dbReference>
<dbReference type="GO" id="GO:0008270">
    <property type="term" value="F:zinc ion binding"/>
    <property type="evidence" value="ECO:0007669"/>
    <property type="project" value="UniProtKB-UniRule"/>
</dbReference>
<keyword evidence="5 15" id="KW-0812">Transmembrane</keyword>
<keyword evidence="3 15" id="KW-1003">Cell membrane</keyword>
<dbReference type="CDD" id="cd19501">
    <property type="entry name" value="RecA-like_FtsH"/>
    <property type="match status" value="1"/>
</dbReference>
<dbReference type="GO" id="GO:0005524">
    <property type="term" value="F:ATP binding"/>
    <property type="evidence" value="ECO:0007669"/>
    <property type="project" value="UniProtKB-UniRule"/>
</dbReference>
<evidence type="ECO:0000256" key="13">
    <source>
        <dbReference type="ARBA" id="ARBA00023136"/>
    </source>
</evidence>
<evidence type="ECO:0000256" key="12">
    <source>
        <dbReference type="ARBA" id="ARBA00023049"/>
    </source>
</evidence>
<feature type="binding site" evidence="15">
    <location>
        <position position="428"/>
    </location>
    <ligand>
        <name>Zn(2+)</name>
        <dbReference type="ChEBI" id="CHEBI:29105"/>
        <note>catalytic</note>
    </ligand>
</feature>
<dbReference type="Pfam" id="PF01434">
    <property type="entry name" value="Peptidase_M41"/>
    <property type="match status" value="1"/>
</dbReference>
<dbReference type="InterPro" id="IPR037219">
    <property type="entry name" value="Peptidase_M41-like"/>
</dbReference>
<dbReference type="FunFam" id="1.20.58.760:FF:000001">
    <property type="entry name" value="ATP-dependent zinc metalloprotease FtsH"/>
    <property type="match status" value="1"/>
</dbReference>
<evidence type="ECO:0000256" key="14">
    <source>
        <dbReference type="ARBA" id="ARBA00061570"/>
    </source>
</evidence>
<dbReference type="Gene3D" id="3.30.720.210">
    <property type="match status" value="1"/>
</dbReference>
<feature type="active site" evidence="15">
    <location>
        <position position="429"/>
    </location>
</feature>
<dbReference type="GO" id="GO:0004176">
    <property type="term" value="F:ATP-dependent peptidase activity"/>
    <property type="evidence" value="ECO:0007669"/>
    <property type="project" value="InterPro"/>
</dbReference>
<dbReference type="Pfam" id="PF17862">
    <property type="entry name" value="AAA_lid_3"/>
    <property type="match status" value="1"/>
</dbReference>
<dbReference type="Gene3D" id="1.20.58.760">
    <property type="entry name" value="Peptidase M41"/>
    <property type="match status" value="1"/>
</dbReference>
<keyword evidence="4 15" id="KW-0645">Protease</keyword>
<dbReference type="InterPro" id="IPR003960">
    <property type="entry name" value="ATPase_AAA_CS"/>
</dbReference>
<evidence type="ECO:0000256" key="5">
    <source>
        <dbReference type="ARBA" id="ARBA00022692"/>
    </source>
</evidence>
<dbReference type="SUPFAM" id="SSF52540">
    <property type="entry name" value="P-loop containing nucleoside triphosphate hydrolases"/>
    <property type="match status" value="1"/>
</dbReference>
<dbReference type="GO" id="GO:0016887">
    <property type="term" value="F:ATP hydrolysis activity"/>
    <property type="evidence" value="ECO:0007669"/>
    <property type="project" value="UniProtKB-UniRule"/>
</dbReference>
<organism evidence="19 20">
    <name type="scientific">Aerophobetes bacterium</name>
    <dbReference type="NCBI Taxonomy" id="2030807"/>
    <lineage>
        <taxon>Bacteria</taxon>
        <taxon>Candidatus Aerophobota</taxon>
    </lineage>
</organism>
<evidence type="ECO:0000259" key="18">
    <source>
        <dbReference type="SMART" id="SM00382"/>
    </source>
</evidence>
<keyword evidence="9 15" id="KW-0862">Zinc</keyword>
<dbReference type="Gene3D" id="1.10.8.60">
    <property type="match status" value="1"/>
</dbReference>
<comment type="similarity">
    <text evidence="14 15">In the central section; belongs to the AAA ATPase family.</text>
</comment>
<feature type="domain" description="AAA+ ATPase" evidence="18">
    <location>
        <begin position="198"/>
        <end position="337"/>
    </location>
</feature>
<evidence type="ECO:0000256" key="1">
    <source>
        <dbReference type="ARBA" id="ARBA00004370"/>
    </source>
</evidence>
<comment type="subcellular location">
    <subcellularLocation>
        <location evidence="15">Cell membrane</location>
        <topology evidence="15">Multi-pass membrane protein</topology>
        <orientation evidence="15">Cytoplasmic side</orientation>
    </subcellularLocation>
    <subcellularLocation>
        <location evidence="1">Membrane</location>
    </subcellularLocation>
</comment>
<dbReference type="SMART" id="SM00382">
    <property type="entry name" value="AAA"/>
    <property type="match status" value="1"/>
</dbReference>